<dbReference type="SMART" id="SM00064">
    <property type="entry name" value="FYVE"/>
    <property type="match status" value="1"/>
</dbReference>
<evidence type="ECO:0000256" key="1">
    <source>
        <dbReference type="ARBA" id="ARBA00022723"/>
    </source>
</evidence>
<reference evidence="8 9" key="1">
    <citation type="submission" date="2019-09" db="EMBL/GenBank/DDBJ databases">
        <title>Bird 10,000 Genomes (B10K) Project - Family phase.</title>
        <authorList>
            <person name="Zhang G."/>
        </authorList>
    </citation>
    <scope>NUCLEOTIDE SEQUENCE [LARGE SCALE GENOMIC DNA]</scope>
    <source>
        <strain evidence="8">B10K-DU-012-52</strain>
    </source>
</reference>
<sequence>MDSRCYGCAAKFSVFKKEACGCKNCGRSFCSGCLSFSAAVPRCGNTQQKVCKQCHGKLTGEGSQSSPAKWSPPENYKKRVAAFEAKQNQLKEQQEAAAKPPGQAGSRYHRLSKEDRAIAERLERLREERKPKSIPTQAEIEARLAALKEDCRGPVPSTQAMEDRLAVLQGRDPPSQAPRPVHQPPDTRSQVQQTDDLLTQLSEEVAIDELYRPRTQPQAAGSQNLNDLNRESEDGVCPANLDPKQLEEEKNKLLAEAAAELREENTRQEKILQVAKRLAALRGEDPEKVTLETYKLPDSDEEGAEEEAIRRVLKQLTEEAALDEASGFNIPPDQPTQPRPLQQNLHKKAKQKTPAPTALARADDSDEEELPWCCICNEDAALRCHGCDGDLYCQRCFREGHDEFDLKDHHTSRY</sequence>
<dbReference type="GO" id="GO:0008270">
    <property type="term" value="F:zinc ion binding"/>
    <property type="evidence" value="ECO:0007669"/>
    <property type="project" value="UniProtKB-KW"/>
</dbReference>
<feature type="non-terminal residue" evidence="8">
    <location>
        <position position="414"/>
    </location>
</feature>
<dbReference type="Pfam" id="PF22586">
    <property type="entry name" value="ANCHR-like_BBOX"/>
    <property type="match status" value="1"/>
</dbReference>
<dbReference type="GO" id="GO:0030496">
    <property type="term" value="C:midbody"/>
    <property type="evidence" value="ECO:0007669"/>
    <property type="project" value="TreeGrafter"/>
</dbReference>
<keyword evidence="5" id="KW-0175">Coiled coil</keyword>
<evidence type="ECO:0000259" key="7">
    <source>
        <dbReference type="PROSITE" id="PS50178"/>
    </source>
</evidence>
<dbReference type="PANTHER" id="PTHR46603:SF1">
    <property type="entry name" value="ABSCISSION_NOCUT CHECKPOINT REGULATOR"/>
    <property type="match status" value="1"/>
</dbReference>
<gene>
    <name evidence="8" type="primary">Zfyve19</name>
    <name evidence="8" type="ORF">BRALEP_R07389</name>
</gene>
<dbReference type="AlphaFoldDB" id="A0A7L2V5V2"/>
<keyword evidence="1" id="KW-0479">Metal-binding</keyword>
<feature type="non-terminal residue" evidence="8">
    <location>
        <position position="1"/>
    </location>
</feature>
<feature type="compositionally biased region" description="Polar residues" evidence="6">
    <location>
        <begin position="215"/>
        <end position="227"/>
    </location>
</feature>
<dbReference type="Proteomes" id="UP000520535">
    <property type="component" value="Unassembled WGS sequence"/>
</dbReference>
<dbReference type="InterPro" id="IPR011011">
    <property type="entry name" value="Znf_FYVE_PHD"/>
</dbReference>
<dbReference type="Gene3D" id="3.30.40.10">
    <property type="entry name" value="Zinc/RING finger domain, C3HC4 (zinc finger)"/>
    <property type="match status" value="1"/>
</dbReference>
<organism evidence="8 9">
    <name type="scientific">Brachypteracias leptosomus</name>
    <name type="common">short-legged ground-roller</name>
    <dbReference type="NCBI Taxonomy" id="135165"/>
    <lineage>
        <taxon>Eukaryota</taxon>
        <taxon>Metazoa</taxon>
        <taxon>Chordata</taxon>
        <taxon>Craniata</taxon>
        <taxon>Vertebrata</taxon>
        <taxon>Euteleostomi</taxon>
        <taxon>Archelosauria</taxon>
        <taxon>Archosauria</taxon>
        <taxon>Dinosauria</taxon>
        <taxon>Saurischia</taxon>
        <taxon>Theropoda</taxon>
        <taxon>Coelurosauria</taxon>
        <taxon>Aves</taxon>
        <taxon>Neognathae</taxon>
        <taxon>Neoaves</taxon>
        <taxon>Telluraves</taxon>
        <taxon>Coraciimorphae</taxon>
        <taxon>Coraciiformes</taxon>
        <taxon>Brachypteraciidae</taxon>
        <taxon>Brachypteracias</taxon>
    </lineage>
</organism>
<dbReference type="FunFam" id="3.30.40.10:FF:000701">
    <property type="entry name" value="Zinc finger FYVE-type containing 19"/>
    <property type="match status" value="1"/>
</dbReference>
<accession>A0A7L2V5V2</accession>
<dbReference type="GO" id="GO:0009838">
    <property type="term" value="P:abscission"/>
    <property type="evidence" value="ECO:0007669"/>
    <property type="project" value="TreeGrafter"/>
</dbReference>
<name>A0A7L2V5V2_9AVES</name>
<dbReference type="InterPro" id="IPR013083">
    <property type="entry name" value="Znf_RING/FYVE/PHD"/>
</dbReference>
<feature type="region of interest" description="Disordered" evidence="6">
    <location>
        <begin position="209"/>
        <end position="236"/>
    </location>
</feature>
<dbReference type="PANTHER" id="PTHR46603">
    <property type="entry name" value="ABSCISSION/NOCUT CHECKPOINT REGULATOR"/>
    <property type="match status" value="1"/>
</dbReference>
<keyword evidence="3" id="KW-0862">Zinc</keyword>
<dbReference type="GO" id="GO:0032266">
    <property type="term" value="F:phosphatidylinositol-3-phosphate binding"/>
    <property type="evidence" value="ECO:0007669"/>
    <property type="project" value="TreeGrafter"/>
</dbReference>
<protein>
    <submittedName>
        <fullName evidence="8">ANCHR regulator</fullName>
    </submittedName>
</protein>
<dbReference type="CDD" id="cd19817">
    <property type="entry name" value="Bbox1_ANCHR-like"/>
    <property type="match status" value="1"/>
</dbReference>
<evidence type="ECO:0000313" key="8">
    <source>
        <dbReference type="EMBL" id="NXS53424.1"/>
    </source>
</evidence>
<dbReference type="OrthoDB" id="5407799at2759"/>
<feature type="coiled-coil region" evidence="5">
    <location>
        <begin position="244"/>
        <end position="278"/>
    </location>
</feature>
<evidence type="ECO:0000256" key="2">
    <source>
        <dbReference type="ARBA" id="ARBA00022771"/>
    </source>
</evidence>
<evidence type="ECO:0000256" key="4">
    <source>
        <dbReference type="PROSITE-ProRule" id="PRU00091"/>
    </source>
</evidence>
<dbReference type="SUPFAM" id="SSF57845">
    <property type="entry name" value="B-box zinc-binding domain"/>
    <property type="match status" value="1"/>
</dbReference>
<evidence type="ECO:0000313" key="9">
    <source>
        <dbReference type="Proteomes" id="UP000520535"/>
    </source>
</evidence>
<feature type="region of interest" description="Disordered" evidence="6">
    <location>
        <begin position="170"/>
        <end position="193"/>
    </location>
</feature>
<dbReference type="PROSITE" id="PS50178">
    <property type="entry name" value="ZF_FYVE"/>
    <property type="match status" value="1"/>
</dbReference>
<dbReference type="InterPro" id="IPR044553">
    <property type="entry name" value="Bbox1_ANCHR"/>
</dbReference>
<dbReference type="InterPro" id="IPR000306">
    <property type="entry name" value="Znf_FYVE"/>
</dbReference>
<dbReference type="CDD" id="cd15749">
    <property type="entry name" value="FYVE_ZFY19"/>
    <property type="match status" value="1"/>
</dbReference>
<proteinExistence type="predicted"/>
<dbReference type="InterPro" id="IPR017455">
    <property type="entry name" value="Znf_FYVE-rel"/>
</dbReference>
<evidence type="ECO:0000256" key="6">
    <source>
        <dbReference type="SAM" id="MobiDB-lite"/>
    </source>
</evidence>
<feature type="domain" description="FYVE-type" evidence="7">
    <location>
        <begin position="1"/>
        <end position="59"/>
    </location>
</feature>
<dbReference type="GO" id="GO:0032154">
    <property type="term" value="C:cleavage furrow"/>
    <property type="evidence" value="ECO:0007669"/>
    <property type="project" value="TreeGrafter"/>
</dbReference>
<dbReference type="GO" id="GO:0005813">
    <property type="term" value="C:centrosome"/>
    <property type="evidence" value="ECO:0007669"/>
    <property type="project" value="TreeGrafter"/>
</dbReference>
<feature type="region of interest" description="Disordered" evidence="6">
    <location>
        <begin position="324"/>
        <end position="363"/>
    </location>
</feature>
<keyword evidence="2 4" id="KW-0863">Zinc-finger</keyword>
<evidence type="ECO:0000256" key="5">
    <source>
        <dbReference type="SAM" id="Coils"/>
    </source>
</evidence>
<dbReference type="EMBL" id="VYZX01006011">
    <property type="protein sequence ID" value="NXS53424.1"/>
    <property type="molecule type" value="Genomic_DNA"/>
</dbReference>
<dbReference type="GO" id="GO:0044878">
    <property type="term" value="P:mitotic cytokinesis checkpoint signaling"/>
    <property type="evidence" value="ECO:0007669"/>
    <property type="project" value="TreeGrafter"/>
</dbReference>
<evidence type="ECO:0000256" key="3">
    <source>
        <dbReference type="ARBA" id="ARBA00022833"/>
    </source>
</evidence>
<dbReference type="SUPFAM" id="SSF57903">
    <property type="entry name" value="FYVE/PHD zinc finger"/>
    <property type="match status" value="1"/>
</dbReference>
<feature type="region of interest" description="Disordered" evidence="6">
    <location>
        <begin position="88"/>
        <end position="115"/>
    </location>
</feature>
<comment type="caution">
    <text evidence="8">The sequence shown here is derived from an EMBL/GenBank/DDBJ whole genome shotgun (WGS) entry which is preliminary data.</text>
</comment>
<keyword evidence="9" id="KW-1185">Reference proteome</keyword>